<dbReference type="EMBL" id="VKDB01000009">
    <property type="protein sequence ID" value="TSA85466.1"/>
    <property type="molecule type" value="Genomic_DNA"/>
</dbReference>
<keyword evidence="3" id="KW-1185">Reference proteome</keyword>
<dbReference type="PANTHER" id="PTHR34474:SF2">
    <property type="entry name" value="SIGNAL TRANSDUCTION PROTEIN TRAP"/>
    <property type="match status" value="1"/>
</dbReference>
<name>A0A553UZ18_9DEIO</name>
<protein>
    <submittedName>
        <fullName evidence="2">Antibiotic biosynthesis monooxygenase</fullName>
    </submittedName>
</protein>
<dbReference type="InterPro" id="IPR050404">
    <property type="entry name" value="Heme-degrading_MO"/>
</dbReference>
<dbReference type="GO" id="GO:0004497">
    <property type="term" value="F:monooxygenase activity"/>
    <property type="evidence" value="ECO:0007669"/>
    <property type="project" value="UniProtKB-KW"/>
</dbReference>
<dbReference type="PROSITE" id="PS51725">
    <property type="entry name" value="ABM"/>
    <property type="match status" value="1"/>
</dbReference>
<feature type="domain" description="ABM" evidence="1">
    <location>
        <begin position="2"/>
        <end position="92"/>
    </location>
</feature>
<dbReference type="InterPro" id="IPR011008">
    <property type="entry name" value="Dimeric_a/b-barrel"/>
</dbReference>
<dbReference type="PANTHER" id="PTHR34474">
    <property type="entry name" value="SIGNAL TRANSDUCTION PROTEIN TRAP"/>
    <property type="match status" value="1"/>
</dbReference>
<accession>A0A553UZ18</accession>
<keyword evidence="2" id="KW-0560">Oxidoreductase</keyword>
<dbReference type="OrthoDB" id="9798115at2"/>
<evidence type="ECO:0000313" key="2">
    <source>
        <dbReference type="EMBL" id="TSA85466.1"/>
    </source>
</evidence>
<gene>
    <name evidence="2" type="ORF">FNU79_09725</name>
</gene>
<dbReference type="Gene3D" id="3.30.70.100">
    <property type="match status" value="1"/>
</dbReference>
<reference evidence="2 3" key="1">
    <citation type="submission" date="2019-07" db="EMBL/GenBank/DDBJ databases">
        <title>Deinococcus detaillus sp. nov., isolated from humus soil in Antarctica.</title>
        <authorList>
            <person name="Zhang K."/>
        </authorList>
    </citation>
    <scope>NUCLEOTIDE SEQUENCE [LARGE SCALE GENOMIC DNA]</scope>
    <source>
        <strain evidence="2 3">H1</strain>
    </source>
</reference>
<dbReference type="RefSeq" id="WP_143720660.1">
    <property type="nucleotide sequence ID" value="NZ_VKDB01000009.1"/>
</dbReference>
<keyword evidence="2" id="KW-0503">Monooxygenase</keyword>
<evidence type="ECO:0000313" key="3">
    <source>
        <dbReference type="Proteomes" id="UP000316092"/>
    </source>
</evidence>
<dbReference type="AlphaFoldDB" id="A0A553UZ18"/>
<comment type="caution">
    <text evidence="2">The sequence shown here is derived from an EMBL/GenBank/DDBJ whole genome shotgun (WGS) entry which is preliminary data.</text>
</comment>
<proteinExistence type="predicted"/>
<dbReference type="Proteomes" id="UP000316092">
    <property type="component" value="Unassembled WGS sequence"/>
</dbReference>
<sequence>MYVVMNRLPIPAGHAPAFEQMFTASFEHMKGVPGLQRITLQRPSKPDQPYVSTMEFENADAFRAWMGSPSFRASHAVPDGTPEGAMGRGSVIETFDTIADLNFTS</sequence>
<organism evidence="2 3">
    <name type="scientific">Deinococcus detaillensis</name>
    <dbReference type="NCBI Taxonomy" id="2592048"/>
    <lineage>
        <taxon>Bacteria</taxon>
        <taxon>Thermotogati</taxon>
        <taxon>Deinococcota</taxon>
        <taxon>Deinococci</taxon>
        <taxon>Deinococcales</taxon>
        <taxon>Deinococcaceae</taxon>
        <taxon>Deinococcus</taxon>
    </lineage>
</organism>
<dbReference type="SUPFAM" id="SSF54909">
    <property type="entry name" value="Dimeric alpha+beta barrel"/>
    <property type="match status" value="1"/>
</dbReference>
<dbReference type="InterPro" id="IPR007138">
    <property type="entry name" value="ABM_dom"/>
</dbReference>
<dbReference type="Pfam" id="PF03992">
    <property type="entry name" value="ABM"/>
    <property type="match status" value="1"/>
</dbReference>
<evidence type="ECO:0000259" key="1">
    <source>
        <dbReference type="PROSITE" id="PS51725"/>
    </source>
</evidence>